<accession>A0A1S6M1N7</accession>
<dbReference type="GO" id="GO:0000976">
    <property type="term" value="F:transcription cis-regulatory region binding"/>
    <property type="evidence" value="ECO:0007669"/>
    <property type="project" value="TreeGrafter"/>
</dbReference>
<name>A0A1S6M1N7_9CYAN</name>
<feature type="region of interest" description="Disordered" evidence="5">
    <location>
        <begin position="1"/>
        <end position="22"/>
    </location>
</feature>
<dbReference type="AlphaFoldDB" id="A0A1S6M1N7"/>
<evidence type="ECO:0000256" key="4">
    <source>
        <dbReference type="PROSITE-ProRule" id="PRU00335"/>
    </source>
</evidence>
<keyword evidence="2 4" id="KW-0238">DNA-binding</keyword>
<dbReference type="GO" id="GO:0045892">
    <property type="term" value="P:negative regulation of DNA-templated transcription"/>
    <property type="evidence" value="ECO:0007669"/>
    <property type="project" value="UniProtKB-ARBA"/>
</dbReference>
<dbReference type="Pfam" id="PF00440">
    <property type="entry name" value="TetR_N"/>
    <property type="match status" value="1"/>
</dbReference>
<evidence type="ECO:0000256" key="5">
    <source>
        <dbReference type="SAM" id="MobiDB-lite"/>
    </source>
</evidence>
<proteinExistence type="predicted"/>
<feature type="domain" description="HTH tetR-type" evidence="6">
    <location>
        <begin position="23"/>
        <end position="83"/>
    </location>
</feature>
<feature type="DNA-binding region" description="H-T-H motif" evidence="4">
    <location>
        <begin position="46"/>
        <end position="65"/>
    </location>
</feature>
<dbReference type="PROSITE" id="PS01081">
    <property type="entry name" value="HTH_TETR_1"/>
    <property type="match status" value="1"/>
</dbReference>
<dbReference type="SUPFAM" id="SSF46689">
    <property type="entry name" value="Homeodomain-like"/>
    <property type="match status" value="1"/>
</dbReference>
<dbReference type="PROSITE" id="PS50977">
    <property type="entry name" value="HTH_TETR_2"/>
    <property type="match status" value="1"/>
</dbReference>
<dbReference type="GO" id="GO:0003700">
    <property type="term" value="F:DNA-binding transcription factor activity"/>
    <property type="evidence" value="ECO:0007669"/>
    <property type="project" value="TreeGrafter"/>
</dbReference>
<dbReference type="InterPro" id="IPR001647">
    <property type="entry name" value="HTH_TetR"/>
</dbReference>
<dbReference type="InterPro" id="IPR009057">
    <property type="entry name" value="Homeodomain-like_sf"/>
</dbReference>
<dbReference type="EMBL" id="KX588877">
    <property type="protein sequence ID" value="AQU14188.1"/>
    <property type="molecule type" value="Genomic_DNA"/>
</dbReference>
<protein>
    <submittedName>
        <fullName evidence="7">TetR family transcriptional regulator</fullName>
    </submittedName>
</protein>
<keyword evidence="3" id="KW-0804">Transcription</keyword>
<dbReference type="PANTHER" id="PTHR30055:SF234">
    <property type="entry name" value="HTH-TYPE TRANSCRIPTIONAL REGULATOR BETI"/>
    <property type="match status" value="1"/>
</dbReference>
<keyword evidence="1" id="KW-0805">Transcription regulation</keyword>
<dbReference type="InterPro" id="IPR050109">
    <property type="entry name" value="HTH-type_TetR-like_transc_reg"/>
</dbReference>
<dbReference type="InterPro" id="IPR023772">
    <property type="entry name" value="DNA-bd_HTH_TetR-type_CS"/>
</dbReference>
<organism evidence="7">
    <name type="scientific">Hormoscilla spongeliae SP12</name>
    <dbReference type="NCBI Taxonomy" id="1962683"/>
    <lineage>
        <taxon>Bacteria</taxon>
        <taxon>Bacillati</taxon>
        <taxon>Cyanobacteriota</taxon>
        <taxon>Cyanophyceae</taxon>
        <taxon>Gomontiellales</taxon>
        <taxon>Gomontiellaceae</taxon>
        <taxon>Hormoscilla</taxon>
    </lineage>
</organism>
<evidence type="ECO:0000259" key="6">
    <source>
        <dbReference type="PROSITE" id="PS50977"/>
    </source>
</evidence>
<dbReference type="PRINTS" id="PR00455">
    <property type="entry name" value="HTHTETR"/>
</dbReference>
<evidence type="ECO:0000256" key="2">
    <source>
        <dbReference type="ARBA" id="ARBA00023125"/>
    </source>
</evidence>
<evidence type="ECO:0000256" key="3">
    <source>
        <dbReference type="ARBA" id="ARBA00023163"/>
    </source>
</evidence>
<sequence>MVLSTISKRKMDKPQPGDLQQPSAKAEAIVAAAMREFLADSYAATSMDRVAKAAGVSKATVYSYFENKEELFSTSIERFAKEKYAAVFNPTGDRPWEGEPRVVLRRIVSNFLEMAAGDPQL</sequence>
<dbReference type="Gene3D" id="1.10.357.10">
    <property type="entry name" value="Tetracycline Repressor, domain 2"/>
    <property type="match status" value="1"/>
</dbReference>
<evidence type="ECO:0000313" key="7">
    <source>
        <dbReference type="EMBL" id="AQU14188.1"/>
    </source>
</evidence>
<evidence type="ECO:0000256" key="1">
    <source>
        <dbReference type="ARBA" id="ARBA00023015"/>
    </source>
</evidence>
<reference evidence="7" key="1">
    <citation type="journal article" date="2017" name="Nat. Chem. Biol.">
        <title>Metagenomic discovery of polybrominated diphenyl ether biosynthesis by marine sponges.</title>
        <authorList>
            <person name="Agarwal V."/>
            <person name="Blanton J.M."/>
            <person name="Podell S."/>
            <person name="Taton A."/>
            <person name="Schorn M.A."/>
            <person name="Busch J."/>
            <person name="Lin Z."/>
            <person name="Schmidt E.W."/>
            <person name="Jensen P.R."/>
            <person name="Paul V.J."/>
            <person name="Biggs J.S."/>
            <person name="Golden J.W."/>
            <person name="Allen E.E."/>
            <person name="Moore B.S."/>
        </authorList>
    </citation>
    <scope>NUCLEOTIDE SEQUENCE</scope>
    <source>
        <strain evidence="7">SP12</strain>
    </source>
</reference>
<dbReference type="FunFam" id="1.10.10.60:FF:000141">
    <property type="entry name" value="TetR family transcriptional regulator"/>
    <property type="match status" value="1"/>
</dbReference>
<dbReference type="PANTHER" id="PTHR30055">
    <property type="entry name" value="HTH-TYPE TRANSCRIPTIONAL REGULATOR RUTR"/>
    <property type="match status" value="1"/>
</dbReference>